<keyword evidence="12 18" id="KW-0408">Iron</keyword>
<dbReference type="NCBIfam" id="TIGR02891">
    <property type="entry name" value="CtaD_CoxA"/>
    <property type="match status" value="1"/>
</dbReference>
<evidence type="ECO:0000256" key="11">
    <source>
        <dbReference type="ARBA" id="ARBA00022989"/>
    </source>
</evidence>
<protein>
    <recommendedName>
        <fullName evidence="18">Cytochrome c oxidase subunit 1</fullName>
        <ecNumber evidence="18">7.1.1.9</ecNumber>
    </recommendedName>
</protein>
<keyword evidence="11 18" id="KW-1133">Transmembrane helix</keyword>
<gene>
    <name evidence="21" type="primary">ctaD</name>
    <name evidence="21" type="ORF">NUH29_02150</name>
</gene>
<evidence type="ECO:0000256" key="4">
    <source>
        <dbReference type="ARBA" id="ARBA00022448"/>
    </source>
</evidence>
<dbReference type="InterPro" id="IPR023616">
    <property type="entry name" value="Cyt_c_oxase-like_su1_dom"/>
</dbReference>
<dbReference type="PANTHER" id="PTHR10422:SF18">
    <property type="entry name" value="CYTOCHROME C OXIDASE SUBUNIT 1"/>
    <property type="match status" value="1"/>
</dbReference>
<dbReference type="EC" id="7.1.1.9" evidence="18"/>
<feature type="transmembrane region" description="Helical" evidence="18">
    <location>
        <begin position="126"/>
        <end position="146"/>
    </location>
</feature>
<evidence type="ECO:0000256" key="17">
    <source>
        <dbReference type="RuleBase" id="RU000370"/>
    </source>
</evidence>
<comment type="caution">
    <text evidence="21">The sequence shown here is derived from an EMBL/GenBank/DDBJ whole genome shotgun (WGS) entry which is preliminary data.</text>
</comment>
<keyword evidence="18" id="KW-1003">Cell membrane</keyword>
<feature type="transmembrane region" description="Helical" evidence="18">
    <location>
        <begin position="46"/>
        <end position="68"/>
    </location>
</feature>
<evidence type="ECO:0000256" key="18">
    <source>
        <dbReference type="RuleBase" id="RU363061"/>
    </source>
</evidence>
<feature type="transmembrane region" description="Helical" evidence="18">
    <location>
        <begin position="213"/>
        <end position="239"/>
    </location>
</feature>
<evidence type="ECO:0000256" key="15">
    <source>
        <dbReference type="ARBA" id="ARBA00025218"/>
    </source>
</evidence>
<evidence type="ECO:0000256" key="1">
    <source>
        <dbReference type="ARBA" id="ARBA00004141"/>
    </source>
</evidence>
<evidence type="ECO:0000256" key="7">
    <source>
        <dbReference type="ARBA" id="ARBA00022692"/>
    </source>
</evidence>
<evidence type="ECO:0000256" key="13">
    <source>
        <dbReference type="ARBA" id="ARBA00023008"/>
    </source>
</evidence>
<evidence type="ECO:0000256" key="14">
    <source>
        <dbReference type="ARBA" id="ARBA00023136"/>
    </source>
</evidence>
<dbReference type="Proteomes" id="UP001205337">
    <property type="component" value="Unassembled WGS sequence"/>
</dbReference>
<keyword evidence="13 18" id="KW-0186">Copper</keyword>
<keyword evidence="6 17" id="KW-0679">Respiratory chain</keyword>
<feature type="transmembrane region" description="Helical" evidence="18">
    <location>
        <begin position="272"/>
        <end position="290"/>
    </location>
</feature>
<evidence type="ECO:0000256" key="10">
    <source>
        <dbReference type="ARBA" id="ARBA00022982"/>
    </source>
</evidence>
<comment type="catalytic activity">
    <reaction evidence="16 18">
        <text>4 Fe(II)-[cytochrome c] + O2 + 8 H(+)(in) = 4 Fe(III)-[cytochrome c] + 2 H2O + 4 H(+)(out)</text>
        <dbReference type="Rhea" id="RHEA:11436"/>
        <dbReference type="Rhea" id="RHEA-COMP:10350"/>
        <dbReference type="Rhea" id="RHEA-COMP:14399"/>
        <dbReference type="ChEBI" id="CHEBI:15377"/>
        <dbReference type="ChEBI" id="CHEBI:15378"/>
        <dbReference type="ChEBI" id="CHEBI:15379"/>
        <dbReference type="ChEBI" id="CHEBI:29033"/>
        <dbReference type="ChEBI" id="CHEBI:29034"/>
        <dbReference type="EC" id="7.1.1.9"/>
    </reaction>
</comment>
<feature type="region of interest" description="Disordered" evidence="19">
    <location>
        <begin position="1"/>
        <end position="22"/>
    </location>
</feature>
<dbReference type="Pfam" id="PF00115">
    <property type="entry name" value="COX1"/>
    <property type="match status" value="1"/>
</dbReference>
<feature type="transmembrane region" description="Helical" evidence="18">
    <location>
        <begin position="302"/>
        <end position="321"/>
    </location>
</feature>
<evidence type="ECO:0000313" key="22">
    <source>
        <dbReference type="Proteomes" id="UP001205337"/>
    </source>
</evidence>
<reference evidence="21 22" key="1">
    <citation type="submission" date="2022-08" db="EMBL/GenBank/DDBJ databases">
        <authorList>
            <person name="Li F."/>
        </authorList>
    </citation>
    <scope>NUCLEOTIDE SEQUENCE [LARGE SCALE GENOMIC DNA]</scope>
    <source>
        <strain evidence="21 22">10F1B-8-1</strain>
    </source>
</reference>
<evidence type="ECO:0000256" key="6">
    <source>
        <dbReference type="ARBA" id="ARBA00022660"/>
    </source>
</evidence>
<feature type="transmembrane region" description="Helical" evidence="18">
    <location>
        <begin position="327"/>
        <end position="351"/>
    </location>
</feature>
<evidence type="ECO:0000256" key="2">
    <source>
        <dbReference type="ARBA" id="ARBA00004673"/>
    </source>
</evidence>
<proteinExistence type="inferred from homology"/>
<sequence length="580" mass="63707">MTTTAPAPGQTSAPTQTRTVAPAKPTSKGAIIVKWLTTTDHKTIGYLYLITSFIFFCIGGVLALVIRVELFTPGVDVVPSNEAYNQLFTMHGTIMLLMFATPLFAGFANAIMPLQIGAPDVAFPRLNALAFWLFTFGSLIAVGGFFTPQGAAGFGWTAYAPLTSTTFTPGLGGNLWVFGLALSGFGTILGGVNFITTIITMRAPGMTMWRMPIFTWNILVTSILVLLAFPILAGGLFALGADRVFGAHLLDPANGGTILWQHLFWFFGHPEVYIIALPFFGIVSEVFPVFSRKPIFGYKTLIFATIAIAALSVTVWAHHMYVTGSVLLPWFALMTMLIAVPTGVKIFNWIGTMWRGSVTFETPMIWAIGFLVTFVFGGLTGVILASPPLDFHVSDSYFVVAHFHYVVFGTVVFAMFSGFYFWWPKWTGKMLDERLGKIHFWLLFIGFHTTFLVQHWLGVEGMPRRYAGYLASDGFTWENQLSTIGSAILAVSLIPFFLNVWITARKAPRVTVDDPWGNSRSLEWATSCPPPRHNFTSIPRIRSESPAFDLHHPETVQVGIGPAKDAPDAPVVDLADGEVK</sequence>
<keyword evidence="5 17" id="KW-0349">Heme</keyword>
<evidence type="ECO:0000259" key="20">
    <source>
        <dbReference type="PROSITE" id="PS50855"/>
    </source>
</evidence>
<dbReference type="PROSITE" id="PS00077">
    <property type="entry name" value="COX1_CUB"/>
    <property type="match status" value="1"/>
</dbReference>
<evidence type="ECO:0000313" key="21">
    <source>
        <dbReference type="EMBL" id="MCS0498349.1"/>
    </source>
</evidence>
<keyword evidence="4 17" id="KW-0813">Transport</keyword>
<feature type="compositionally biased region" description="Polar residues" evidence="19">
    <location>
        <begin position="1"/>
        <end position="19"/>
    </location>
</feature>
<feature type="transmembrane region" description="Helical" evidence="18">
    <location>
        <begin position="481"/>
        <end position="502"/>
    </location>
</feature>
<evidence type="ECO:0000256" key="19">
    <source>
        <dbReference type="SAM" id="MobiDB-lite"/>
    </source>
</evidence>
<keyword evidence="7 17" id="KW-0812">Transmembrane</keyword>
<feature type="transmembrane region" description="Helical" evidence="18">
    <location>
        <begin position="363"/>
        <end position="385"/>
    </location>
</feature>
<comment type="subcellular location">
    <subcellularLocation>
        <location evidence="18">Cell membrane</location>
        <topology evidence="18">Multi-pass membrane protein</topology>
    </subcellularLocation>
    <subcellularLocation>
        <location evidence="1">Membrane</location>
        <topology evidence="1">Multi-pass membrane protein</topology>
    </subcellularLocation>
</comment>
<feature type="domain" description="Cytochrome oxidase subunit I profile" evidence="20">
    <location>
        <begin position="35"/>
        <end position="542"/>
    </location>
</feature>
<dbReference type="PRINTS" id="PR01165">
    <property type="entry name" value="CYCOXIDASEI"/>
</dbReference>
<feature type="transmembrane region" description="Helical" evidence="18">
    <location>
        <begin position="175"/>
        <end position="201"/>
    </location>
</feature>
<comment type="similarity">
    <text evidence="3 17">Belongs to the heme-copper respiratory oxidase family.</text>
</comment>
<evidence type="ECO:0000256" key="5">
    <source>
        <dbReference type="ARBA" id="ARBA00022617"/>
    </source>
</evidence>
<dbReference type="Gene3D" id="1.20.210.10">
    <property type="entry name" value="Cytochrome c oxidase-like, subunit I domain"/>
    <property type="match status" value="1"/>
</dbReference>
<dbReference type="SUPFAM" id="SSF81442">
    <property type="entry name" value="Cytochrome c oxidase subunit I-like"/>
    <property type="match status" value="1"/>
</dbReference>
<accession>A0ABT1ZCD3</accession>
<keyword evidence="9" id="KW-1278">Translocase</keyword>
<dbReference type="InterPro" id="IPR000883">
    <property type="entry name" value="Cyt_C_Oxase_1"/>
</dbReference>
<keyword evidence="22" id="KW-1185">Reference proteome</keyword>
<dbReference type="InterPro" id="IPR023615">
    <property type="entry name" value="Cyt_c_Oxase_su1_BS"/>
</dbReference>
<evidence type="ECO:0000256" key="16">
    <source>
        <dbReference type="ARBA" id="ARBA00047816"/>
    </source>
</evidence>
<feature type="transmembrane region" description="Helical" evidence="18">
    <location>
        <begin position="88"/>
        <end position="114"/>
    </location>
</feature>
<feature type="transmembrane region" description="Helical" evidence="18">
    <location>
        <begin position="435"/>
        <end position="457"/>
    </location>
</feature>
<evidence type="ECO:0000256" key="3">
    <source>
        <dbReference type="ARBA" id="ARBA00009578"/>
    </source>
</evidence>
<dbReference type="RefSeq" id="WP_258797250.1">
    <property type="nucleotide sequence ID" value="NZ_JANTHX010000003.1"/>
</dbReference>
<dbReference type="PANTHER" id="PTHR10422">
    <property type="entry name" value="CYTOCHROME C OXIDASE SUBUNIT 1"/>
    <property type="match status" value="1"/>
</dbReference>
<keyword evidence="10 17" id="KW-0249">Electron transport</keyword>
<dbReference type="PROSITE" id="PS50855">
    <property type="entry name" value="COX1"/>
    <property type="match status" value="1"/>
</dbReference>
<organism evidence="21 22">
    <name type="scientific">Protaetiibacter mangrovi</name>
    <dbReference type="NCBI Taxonomy" id="2970926"/>
    <lineage>
        <taxon>Bacteria</taxon>
        <taxon>Bacillati</taxon>
        <taxon>Actinomycetota</taxon>
        <taxon>Actinomycetes</taxon>
        <taxon>Micrococcales</taxon>
        <taxon>Microbacteriaceae</taxon>
        <taxon>Protaetiibacter</taxon>
    </lineage>
</organism>
<keyword evidence="8 18" id="KW-0479">Metal-binding</keyword>
<comment type="function">
    <text evidence="15 18">Cytochrome c oxidase is the component of the respiratory chain that catalyzes the reduction of oxygen to water. Subunits 1-3 form the functional core of the enzyme complex. CO I is the catalytic subunit of the enzyme. Electrons originating in cytochrome c are transferred via the copper A center of subunit 2 and heme A of subunit 1 to the bimetallic center formed by heme A3 and copper B.</text>
</comment>
<evidence type="ECO:0000256" key="9">
    <source>
        <dbReference type="ARBA" id="ARBA00022967"/>
    </source>
</evidence>
<evidence type="ECO:0000256" key="12">
    <source>
        <dbReference type="ARBA" id="ARBA00023004"/>
    </source>
</evidence>
<dbReference type="CDD" id="cd01662">
    <property type="entry name" value="Ubiquinol_Oxidase_I"/>
    <property type="match status" value="1"/>
</dbReference>
<comment type="pathway">
    <text evidence="2 18">Energy metabolism; oxidative phosphorylation.</text>
</comment>
<dbReference type="EMBL" id="JANTHX010000003">
    <property type="protein sequence ID" value="MCS0498349.1"/>
    <property type="molecule type" value="Genomic_DNA"/>
</dbReference>
<evidence type="ECO:0000256" key="8">
    <source>
        <dbReference type="ARBA" id="ARBA00022723"/>
    </source>
</evidence>
<dbReference type="InterPro" id="IPR036927">
    <property type="entry name" value="Cyt_c_oxase-like_su1_sf"/>
</dbReference>
<feature type="transmembrane region" description="Helical" evidence="18">
    <location>
        <begin position="397"/>
        <end position="423"/>
    </location>
</feature>
<dbReference type="InterPro" id="IPR014241">
    <property type="entry name" value="Cyt_c_oxidase_su1_bac"/>
</dbReference>
<name>A0ABT1ZCD3_9MICO</name>
<keyword evidence="14 18" id="KW-0472">Membrane</keyword>